<evidence type="ECO:0000313" key="3">
    <source>
        <dbReference type="Proteomes" id="UP000054498"/>
    </source>
</evidence>
<dbReference type="KEGG" id="mng:MNEG_15191"/>
<name>A0A0D2LSK7_9CHLO</name>
<dbReference type="OrthoDB" id="10678078at2759"/>
<proteinExistence type="predicted"/>
<dbReference type="GeneID" id="25732828"/>
<organism evidence="2 3">
    <name type="scientific">Monoraphidium neglectum</name>
    <dbReference type="NCBI Taxonomy" id="145388"/>
    <lineage>
        <taxon>Eukaryota</taxon>
        <taxon>Viridiplantae</taxon>
        <taxon>Chlorophyta</taxon>
        <taxon>core chlorophytes</taxon>
        <taxon>Chlorophyceae</taxon>
        <taxon>CS clade</taxon>
        <taxon>Sphaeropleales</taxon>
        <taxon>Selenastraceae</taxon>
        <taxon>Monoraphidium</taxon>
    </lineage>
</organism>
<feature type="region of interest" description="Disordered" evidence="1">
    <location>
        <begin position="70"/>
        <end position="94"/>
    </location>
</feature>
<evidence type="ECO:0000256" key="1">
    <source>
        <dbReference type="SAM" id="MobiDB-lite"/>
    </source>
</evidence>
<evidence type="ECO:0000313" key="2">
    <source>
        <dbReference type="EMBL" id="KIY92771.1"/>
    </source>
</evidence>
<gene>
    <name evidence="2" type="ORF">MNEG_15191</name>
</gene>
<dbReference type="AlphaFoldDB" id="A0A0D2LSK7"/>
<dbReference type="Proteomes" id="UP000054498">
    <property type="component" value="Unassembled WGS sequence"/>
</dbReference>
<keyword evidence="3" id="KW-1185">Reference proteome</keyword>
<accession>A0A0D2LSK7</accession>
<reference evidence="2 3" key="1">
    <citation type="journal article" date="2013" name="BMC Genomics">
        <title>Reconstruction of the lipid metabolism for the microalga Monoraphidium neglectum from its genome sequence reveals characteristics suitable for biofuel production.</title>
        <authorList>
            <person name="Bogen C."/>
            <person name="Al-Dilaimi A."/>
            <person name="Albersmeier A."/>
            <person name="Wichmann J."/>
            <person name="Grundmann M."/>
            <person name="Rupp O."/>
            <person name="Lauersen K.J."/>
            <person name="Blifernez-Klassen O."/>
            <person name="Kalinowski J."/>
            <person name="Goesmann A."/>
            <person name="Mussgnug J.H."/>
            <person name="Kruse O."/>
        </authorList>
    </citation>
    <scope>NUCLEOTIDE SEQUENCE [LARGE SCALE GENOMIC DNA]</scope>
    <source>
        <strain evidence="2 3">SAG 48.87</strain>
    </source>
</reference>
<dbReference type="RefSeq" id="XP_013891791.1">
    <property type="nucleotide sequence ID" value="XM_014036337.1"/>
</dbReference>
<protein>
    <submittedName>
        <fullName evidence="2">Uncharacterized protein</fullName>
    </submittedName>
</protein>
<dbReference type="EMBL" id="KK105331">
    <property type="protein sequence ID" value="KIY92771.1"/>
    <property type="molecule type" value="Genomic_DNA"/>
</dbReference>
<sequence length="94" mass="10373">MIITANDQLCVTGQINFIGKLDNAQAGRLNRNKNKIIWYPPRGGLPDDVTEVSFQYSIGFDYFDAAGRKQTATSSPADVTIQFRDPPGGDDTDY</sequence>